<accession>A0A9W9FM08</accession>
<dbReference type="OrthoDB" id="784962at2759"/>
<dbReference type="InterPro" id="IPR050935">
    <property type="entry name" value="Bromo_chromatin_reader"/>
</dbReference>
<dbReference type="SUPFAM" id="SSF47370">
    <property type="entry name" value="Bromodomain"/>
    <property type="match status" value="2"/>
</dbReference>
<evidence type="ECO:0000256" key="1">
    <source>
        <dbReference type="ARBA" id="ARBA00023117"/>
    </source>
</evidence>
<dbReference type="GO" id="GO:0000785">
    <property type="term" value="C:chromatin"/>
    <property type="evidence" value="ECO:0007669"/>
    <property type="project" value="TreeGrafter"/>
</dbReference>
<dbReference type="InterPro" id="IPR001487">
    <property type="entry name" value="Bromodomain"/>
</dbReference>
<dbReference type="InterPro" id="IPR036427">
    <property type="entry name" value="Bromodomain-like_sf"/>
</dbReference>
<dbReference type="EMBL" id="JAPQKI010000004">
    <property type="protein sequence ID" value="KAJ5102618.1"/>
    <property type="molecule type" value="Genomic_DNA"/>
</dbReference>
<evidence type="ECO:0000313" key="7">
    <source>
        <dbReference type="Proteomes" id="UP001149074"/>
    </source>
</evidence>
<comment type="caution">
    <text evidence="6">The sequence shown here is derived from an EMBL/GenBank/DDBJ whole genome shotgun (WGS) entry which is preliminary data.</text>
</comment>
<dbReference type="CDD" id="cd05499">
    <property type="entry name" value="Bromo_BDF1_2_II"/>
    <property type="match status" value="1"/>
</dbReference>
<sequence>MATPPPEAAPPLKEEKPQLPPSPAGASAPDQVHPSGQNAGTDLKTESTASAPALAPATDNDAPKTNGHSPSVPPKTNGASAAASPPKSLASVSTEPKPNAEPSEHNEIKKPEETPAPAEPQPAAPSVAESTPADNIVPPADVSTSHSTDGHAAGSVNGGVKEATSGPALNAVNGGMNAGETDAGDDKMAIDSPNLSSAVTQLPHHPTTDISTTSLPQNTDTEMKDAPSAPMSPSKQSRQREADPAEEPASKRTKVENEGSAAVNIKLPEVPSASAETSRSKPTGGEARITKMQQKFIQKSLTSLKRMHDSRFYREPVDYIKLNIPNYPSVITKPMDLGTIERKLKANEYPTAQAVFDDFDLMVANSLRFNGADHLVYQEGEKLKHTFHKQMTNLPKEDEVEEKKPKKTAEKTSAARREPRTSLGSTTAKAASPQATTFALGPEGLPVIRRDSTNPDGRPKRSIHPPKRDLPYASKPKKKKYQWELRFCQETIEELFKPKHQINAIPFYAPVDPVALNIPTYHSIIKKPMDMGTIKSKLTTGQYENSKEFEADVRLMFKNCYRFNLPGDPTYLAGKQLEEVFDQKWQHKQEYLDRHEPHPEHNSDSSDDDSDDGESDEDDNEQLTELQRKIAEMSRQVEMITQKKMKTPPASKKSGSKAKGTKKEPKKSGSKKEKKSTKAAAKPEKTRFVSYNEKQMISNGISTLPDKKMQQALQIIQNNVPNLKVYISQTQMTVFRRGRLTTFAHHRSTFKGAQEAEIELDIDELPNDVLLLLLKFVKKHAPNLEDDEEDVPMNNNVSAAKPKKNKPMSKFEQEAQINMLESNLSRFQGGHGGSPDPMPSVEANESSEDESDDDSEESEEE</sequence>
<keyword evidence="1 2" id="KW-0103">Bromodomain</keyword>
<dbReference type="PANTHER" id="PTHR22880">
    <property type="entry name" value="FALZ-RELATED BROMODOMAIN-CONTAINING PROTEINS"/>
    <property type="match status" value="1"/>
</dbReference>
<feature type="compositionally biased region" description="Polar residues" evidence="3">
    <location>
        <begin position="815"/>
        <end position="826"/>
    </location>
</feature>
<dbReference type="CDD" id="cd05500">
    <property type="entry name" value="Bromo_BDF1_2_I"/>
    <property type="match status" value="1"/>
</dbReference>
<gene>
    <name evidence="6" type="ORF">N7532_003147</name>
</gene>
<proteinExistence type="predicted"/>
<feature type="region of interest" description="Disordered" evidence="3">
    <location>
        <begin position="392"/>
        <end position="475"/>
    </location>
</feature>
<feature type="compositionally biased region" description="Basic and acidic residues" evidence="3">
    <location>
        <begin position="102"/>
        <end position="113"/>
    </location>
</feature>
<keyword evidence="7" id="KW-1185">Reference proteome</keyword>
<feature type="compositionally biased region" description="Low complexity" evidence="3">
    <location>
        <begin position="79"/>
        <end position="93"/>
    </location>
</feature>
<reference evidence="6" key="1">
    <citation type="submission" date="2022-11" db="EMBL/GenBank/DDBJ databases">
        <authorList>
            <person name="Petersen C."/>
        </authorList>
    </citation>
    <scope>NUCLEOTIDE SEQUENCE</scope>
    <source>
        <strain evidence="6">IBT 30761</strain>
    </source>
</reference>
<dbReference type="PROSITE" id="PS51525">
    <property type="entry name" value="NET"/>
    <property type="match status" value="1"/>
</dbReference>
<feature type="compositionally biased region" description="Polar residues" evidence="3">
    <location>
        <begin position="208"/>
        <end position="220"/>
    </location>
</feature>
<protein>
    <submittedName>
        <fullName evidence="6">Uncharacterized protein</fullName>
    </submittedName>
</protein>
<feature type="compositionally biased region" description="Basic and acidic residues" evidence="3">
    <location>
        <begin position="448"/>
        <end position="459"/>
    </location>
</feature>
<dbReference type="PANTHER" id="PTHR22880:SF225">
    <property type="entry name" value="BROMODOMAIN-CONTAINING PROTEIN BET-1-RELATED"/>
    <property type="match status" value="1"/>
</dbReference>
<evidence type="ECO:0000259" key="5">
    <source>
        <dbReference type="PROSITE" id="PS51525"/>
    </source>
</evidence>
<dbReference type="InterPro" id="IPR038336">
    <property type="entry name" value="NET_sf"/>
</dbReference>
<feature type="region of interest" description="Disordered" evidence="3">
    <location>
        <begin position="640"/>
        <end position="684"/>
    </location>
</feature>
<dbReference type="GO" id="GO:0006338">
    <property type="term" value="P:chromatin remodeling"/>
    <property type="evidence" value="ECO:0007669"/>
    <property type="project" value="TreeGrafter"/>
</dbReference>
<feature type="compositionally biased region" description="Low complexity" evidence="3">
    <location>
        <begin position="47"/>
        <end position="58"/>
    </location>
</feature>
<evidence type="ECO:0000259" key="4">
    <source>
        <dbReference type="PROSITE" id="PS50014"/>
    </source>
</evidence>
<evidence type="ECO:0000256" key="3">
    <source>
        <dbReference type="SAM" id="MobiDB-lite"/>
    </source>
</evidence>
<dbReference type="PROSITE" id="PS00633">
    <property type="entry name" value="BROMODOMAIN_1"/>
    <property type="match status" value="1"/>
</dbReference>
<reference evidence="6" key="2">
    <citation type="journal article" date="2023" name="IMA Fungus">
        <title>Comparative genomic study of the Penicillium genus elucidates a diverse pangenome and 15 lateral gene transfer events.</title>
        <authorList>
            <person name="Petersen C."/>
            <person name="Sorensen T."/>
            <person name="Nielsen M.R."/>
            <person name="Sondergaard T.E."/>
            <person name="Sorensen J.L."/>
            <person name="Fitzpatrick D.A."/>
            <person name="Frisvad J.C."/>
            <person name="Nielsen K.L."/>
        </authorList>
    </citation>
    <scope>NUCLEOTIDE SEQUENCE</scope>
    <source>
        <strain evidence="6">IBT 30761</strain>
    </source>
</reference>
<dbReference type="GO" id="GO:0005634">
    <property type="term" value="C:nucleus"/>
    <property type="evidence" value="ECO:0007669"/>
    <property type="project" value="TreeGrafter"/>
</dbReference>
<dbReference type="GeneID" id="81354620"/>
<name>A0A9W9FM08_9EURO</name>
<feature type="compositionally biased region" description="Basic and acidic residues" evidence="3">
    <location>
        <begin position="395"/>
        <end position="420"/>
    </location>
</feature>
<feature type="domain" description="Bromo" evidence="4">
    <location>
        <begin position="305"/>
        <end position="377"/>
    </location>
</feature>
<dbReference type="Gene3D" id="1.20.1270.220">
    <property type="match status" value="1"/>
</dbReference>
<dbReference type="Pfam" id="PF00439">
    <property type="entry name" value="Bromodomain"/>
    <property type="match status" value="2"/>
</dbReference>
<evidence type="ECO:0000313" key="6">
    <source>
        <dbReference type="EMBL" id="KAJ5102618.1"/>
    </source>
</evidence>
<feature type="compositionally biased region" description="Polar residues" evidence="3">
    <location>
        <begin position="422"/>
        <end position="437"/>
    </location>
</feature>
<dbReference type="PRINTS" id="PR00503">
    <property type="entry name" value="BROMODOMAIN"/>
</dbReference>
<dbReference type="InterPro" id="IPR027353">
    <property type="entry name" value="NET_dom"/>
</dbReference>
<feature type="domain" description="NET" evidence="5">
    <location>
        <begin position="679"/>
        <end position="788"/>
    </location>
</feature>
<feature type="compositionally biased region" description="Acidic residues" evidence="3">
    <location>
        <begin position="605"/>
        <end position="622"/>
    </location>
</feature>
<dbReference type="Proteomes" id="UP001149074">
    <property type="component" value="Unassembled WGS sequence"/>
</dbReference>
<feature type="region of interest" description="Disordered" evidence="3">
    <location>
        <begin position="594"/>
        <end position="622"/>
    </location>
</feature>
<feature type="compositionally biased region" description="Basic and acidic residues" evidence="3">
    <location>
        <begin position="594"/>
        <end position="604"/>
    </location>
</feature>
<feature type="region of interest" description="Disordered" evidence="3">
    <location>
        <begin position="1"/>
        <end position="287"/>
    </location>
</feature>
<feature type="domain" description="Bromo" evidence="4">
    <location>
        <begin position="499"/>
        <end position="571"/>
    </location>
</feature>
<dbReference type="RefSeq" id="XP_056475998.1">
    <property type="nucleotide sequence ID" value="XM_056615641.1"/>
</dbReference>
<feature type="compositionally biased region" description="Basic and acidic residues" evidence="3">
    <location>
        <begin position="661"/>
        <end position="671"/>
    </location>
</feature>
<evidence type="ECO:0000256" key="2">
    <source>
        <dbReference type="PROSITE-ProRule" id="PRU00035"/>
    </source>
</evidence>
<dbReference type="GO" id="GO:0006355">
    <property type="term" value="P:regulation of DNA-templated transcription"/>
    <property type="evidence" value="ECO:0007669"/>
    <property type="project" value="TreeGrafter"/>
</dbReference>
<feature type="compositionally biased region" description="Acidic residues" evidence="3">
    <location>
        <begin position="845"/>
        <end position="861"/>
    </location>
</feature>
<dbReference type="Gene3D" id="1.20.920.10">
    <property type="entry name" value="Bromodomain-like"/>
    <property type="match status" value="2"/>
</dbReference>
<feature type="region of interest" description="Disordered" evidence="3">
    <location>
        <begin position="785"/>
        <end position="861"/>
    </location>
</feature>
<dbReference type="Pfam" id="PF17035">
    <property type="entry name" value="BET"/>
    <property type="match status" value="2"/>
</dbReference>
<feature type="compositionally biased region" description="Basic and acidic residues" evidence="3">
    <location>
        <begin position="238"/>
        <end position="257"/>
    </location>
</feature>
<dbReference type="PROSITE" id="PS50014">
    <property type="entry name" value="BROMODOMAIN_2"/>
    <property type="match status" value="2"/>
</dbReference>
<dbReference type="SMART" id="SM00297">
    <property type="entry name" value="BROMO"/>
    <property type="match status" value="2"/>
</dbReference>
<dbReference type="AlphaFoldDB" id="A0A9W9FM08"/>
<organism evidence="6 7">
    <name type="scientific">Penicillium argentinense</name>
    <dbReference type="NCBI Taxonomy" id="1131581"/>
    <lineage>
        <taxon>Eukaryota</taxon>
        <taxon>Fungi</taxon>
        <taxon>Dikarya</taxon>
        <taxon>Ascomycota</taxon>
        <taxon>Pezizomycotina</taxon>
        <taxon>Eurotiomycetes</taxon>
        <taxon>Eurotiomycetidae</taxon>
        <taxon>Eurotiales</taxon>
        <taxon>Aspergillaceae</taxon>
        <taxon>Penicillium</taxon>
    </lineage>
</organism>
<dbReference type="InterPro" id="IPR018359">
    <property type="entry name" value="Bromodomain_CS"/>
</dbReference>